<name>A0A4Q7DJ73_9PROT</name>
<gene>
    <name evidence="1" type="ORF">EQU50_02020</name>
</gene>
<reference evidence="1 2" key="1">
    <citation type="submission" date="2018-10" db="EMBL/GenBank/DDBJ databases">
        <title>An updated phylogeny of the Alphaproteobacteria reveals that the parasitic Rickettsiales and Holosporales have independent origins.</title>
        <authorList>
            <person name="Munoz-Gomez S.A."/>
            <person name="Hess S."/>
            <person name="Burger G."/>
            <person name="Lang B.F."/>
            <person name="Susko E."/>
            <person name="Slamovits C.H."/>
            <person name="Roger A.J."/>
        </authorList>
    </citation>
    <scope>NUCLEOTIDE SEQUENCE [LARGE SCALE GENOMIC DNA]</scope>
    <source>
        <strain evidence="1">HOLO01</strain>
    </source>
</reference>
<proteinExistence type="predicted"/>
<sequence>MVLKFYFFVLIYLSSNLYAVEYIERQDKSRISAYAQDRDPAQAELFTANISSQLTDHTQIDYSRAATDAEREVIYKAMMGSVIVHGLYSYNKTTTGHIGYDSHFDALQVVDESIRALWTNVSKGTYIDGLSQITNDLTRQALLTPCFVRWFYEALESYKNQLNFFGGTASFDWFKGADLNYRAARKFDKRDHGGGSCATHTYIQNEQGHLIAILKPKKPTEKSDWLVSLSAKATGLIDVINPAIPVHIKGGWLTIDTKDFTHIIEPFVGFSNDQINADSPMGQLLRHVLDANPKQKMGNNALFRLYHFAKYFEHGTNPSDQRFNDLQTFNAAIDLENVVKIILFWKMFEIADMHDSNILLRVKSEGKLSFVVIDYNLCLCNTTQCSPSLVVLKHATQLINSGLRQKINERISYESIKRVYEAYSEGDRLTASRGRYPSVRDRLTLFIPQKLEEFFREGASIRDIIWRIDRENIKAEEERFMRQSGNKEESKLLSFYKKLEPIVGDHINCYWPLDIRPLGEVPQSMKERSTYEYNGHFYVDFPKLMDSTPIDFGHGEYPIYQVRRSCYDWVFSVTDALQLERGCFFKSTVKLSREDMPGLCMWRNGMIPLSELFHPKYVQTLPSD</sequence>
<evidence type="ECO:0000313" key="2">
    <source>
        <dbReference type="Proteomes" id="UP000293550"/>
    </source>
</evidence>
<evidence type="ECO:0000313" key="1">
    <source>
        <dbReference type="EMBL" id="RZI46390.1"/>
    </source>
</evidence>
<dbReference type="AlphaFoldDB" id="A0A4Q7DJ73"/>
<dbReference type="EMBL" id="SCFB01000004">
    <property type="protein sequence ID" value="RZI46390.1"/>
    <property type="molecule type" value="Genomic_DNA"/>
</dbReference>
<organism evidence="1 2">
    <name type="scientific">Candidatus Finniella inopinata</name>
    <dbReference type="NCBI Taxonomy" id="1696036"/>
    <lineage>
        <taxon>Bacteria</taxon>
        <taxon>Pseudomonadati</taxon>
        <taxon>Pseudomonadota</taxon>
        <taxon>Alphaproteobacteria</taxon>
        <taxon>Holosporales</taxon>
        <taxon>Candidatus Paracaedibacteraceae</taxon>
        <taxon>Candidatus Finniella</taxon>
    </lineage>
</organism>
<keyword evidence="2" id="KW-1185">Reference proteome</keyword>
<accession>A0A4Q7DJ73</accession>
<protein>
    <submittedName>
        <fullName evidence="1">Uncharacterized protein</fullName>
    </submittedName>
</protein>
<dbReference type="Proteomes" id="UP000293550">
    <property type="component" value="Unassembled WGS sequence"/>
</dbReference>
<dbReference type="OrthoDB" id="9801077at2"/>
<comment type="caution">
    <text evidence="1">The sequence shown here is derived from an EMBL/GenBank/DDBJ whole genome shotgun (WGS) entry which is preliminary data.</text>
</comment>
<dbReference type="RefSeq" id="WP_130153498.1">
    <property type="nucleotide sequence ID" value="NZ_SCFB01000004.1"/>
</dbReference>